<dbReference type="Proteomes" id="UP000783863">
    <property type="component" value="Unassembled WGS sequence"/>
</dbReference>
<keyword evidence="1 2" id="KW-0597">Phosphoprotein</keyword>
<dbReference type="SUPFAM" id="SSF52172">
    <property type="entry name" value="CheY-like"/>
    <property type="match status" value="1"/>
</dbReference>
<gene>
    <name evidence="6" type="ORF">EGD98_10960</name>
</gene>
<dbReference type="Gene3D" id="3.30.450.20">
    <property type="entry name" value="PAS domain"/>
    <property type="match status" value="1"/>
</dbReference>
<dbReference type="InterPro" id="IPR011006">
    <property type="entry name" value="CheY-like_superfamily"/>
</dbReference>
<dbReference type="SMART" id="SM00091">
    <property type="entry name" value="PAS"/>
    <property type="match status" value="1"/>
</dbReference>
<feature type="modified residue" description="4-aspartylphosphate" evidence="2">
    <location>
        <position position="67"/>
    </location>
</feature>
<proteinExistence type="predicted"/>
<feature type="domain" description="PAC" evidence="5">
    <location>
        <begin position="221"/>
        <end position="271"/>
    </location>
</feature>
<feature type="domain" description="PAS" evidence="4">
    <location>
        <begin position="147"/>
        <end position="217"/>
    </location>
</feature>
<dbReference type="InterPro" id="IPR035965">
    <property type="entry name" value="PAS-like_dom_sf"/>
</dbReference>
<evidence type="ECO:0000259" key="5">
    <source>
        <dbReference type="PROSITE" id="PS50113"/>
    </source>
</evidence>
<evidence type="ECO:0000259" key="3">
    <source>
        <dbReference type="PROSITE" id="PS50110"/>
    </source>
</evidence>
<dbReference type="SMART" id="SM00448">
    <property type="entry name" value="REC"/>
    <property type="match status" value="1"/>
</dbReference>
<protein>
    <submittedName>
        <fullName evidence="6">Response regulator</fullName>
    </submittedName>
</protein>
<dbReference type="InterPro" id="IPR000014">
    <property type="entry name" value="PAS"/>
</dbReference>
<keyword evidence="7" id="KW-1185">Reference proteome</keyword>
<reference evidence="6" key="1">
    <citation type="submission" date="2021-06" db="EMBL/GenBank/DDBJ databases">
        <title>Halomicroarcula sp. F24A a new haloarchaeum isolated from saline soil.</title>
        <authorList>
            <person name="Duran-Viseras A."/>
            <person name="Sanchez-Porro C."/>
            <person name="Ventosa A."/>
        </authorList>
    </citation>
    <scope>NUCLEOTIDE SEQUENCE</scope>
    <source>
        <strain evidence="6">F24A</strain>
    </source>
</reference>
<comment type="caution">
    <text evidence="6">The sequence shown here is derived from an EMBL/GenBank/DDBJ whole genome shotgun (WGS) entry which is preliminary data.</text>
</comment>
<dbReference type="PANTHER" id="PTHR44591:SF3">
    <property type="entry name" value="RESPONSE REGULATORY DOMAIN-CONTAINING PROTEIN"/>
    <property type="match status" value="1"/>
</dbReference>
<dbReference type="RefSeq" id="WP_220588412.1">
    <property type="nucleotide sequence ID" value="NZ_RKLQ01000002.1"/>
</dbReference>
<dbReference type="PROSITE" id="PS50112">
    <property type="entry name" value="PAS"/>
    <property type="match status" value="1"/>
</dbReference>
<evidence type="ECO:0000256" key="1">
    <source>
        <dbReference type="ARBA" id="ARBA00022553"/>
    </source>
</evidence>
<dbReference type="InterPro" id="IPR001789">
    <property type="entry name" value="Sig_transdc_resp-reg_receiver"/>
</dbReference>
<dbReference type="GO" id="GO:0000160">
    <property type="term" value="P:phosphorelay signal transduction system"/>
    <property type="evidence" value="ECO:0007669"/>
    <property type="project" value="InterPro"/>
</dbReference>
<dbReference type="InterPro" id="IPR013655">
    <property type="entry name" value="PAS_fold_3"/>
</dbReference>
<sequence length="413" mass="44995">MDTTAGDTDSSSGSTRVLLVDDQADLAEVTGLHLENRREDFDVTLASDGETALAALAETAVDCVVSDYEMPEMDGLELLRAVKDREPSLPFILYTGRGSEEIASEAISAGVTDYLQKRTTSDQYDVLANRIENAVARRRSELAREESEGRYRTLVEASPHAILVHYGEEIVYVNDTMVRMFGFESHSQAHGTEAMSYVHPDDRDAVRERMHRVLDGREESDWIAWRLLRDDGQIREVESRGTPVVYDGQNAVQVVVRDLTEQRRRERQLAALNGAIRELAAADTRPAVAETAVDSVVTLLSDPTVAVFEDVAGSLLELAAAGVDDGVDFSSDGRGLPADSVEVAAYRAGSARTVESYDVDADRLIDGVASVFLFPLGDYGLLWVGSAGFASADRDALEILGRSVVAAFDRLAD</sequence>
<evidence type="ECO:0000259" key="4">
    <source>
        <dbReference type="PROSITE" id="PS50112"/>
    </source>
</evidence>
<dbReference type="InterPro" id="IPR001610">
    <property type="entry name" value="PAC"/>
</dbReference>
<dbReference type="Pfam" id="PF00072">
    <property type="entry name" value="Response_reg"/>
    <property type="match status" value="1"/>
</dbReference>
<dbReference type="InterPro" id="IPR050595">
    <property type="entry name" value="Bact_response_regulator"/>
</dbReference>
<dbReference type="NCBIfam" id="TIGR00229">
    <property type="entry name" value="sensory_box"/>
    <property type="match status" value="1"/>
</dbReference>
<dbReference type="PROSITE" id="PS50113">
    <property type="entry name" value="PAC"/>
    <property type="match status" value="1"/>
</dbReference>
<name>A0A8J7YIZ0_9EURY</name>
<dbReference type="PANTHER" id="PTHR44591">
    <property type="entry name" value="STRESS RESPONSE REGULATOR PROTEIN 1"/>
    <property type="match status" value="1"/>
</dbReference>
<accession>A0A8J7YIZ0</accession>
<feature type="domain" description="Response regulatory" evidence="3">
    <location>
        <begin position="16"/>
        <end position="132"/>
    </location>
</feature>
<dbReference type="Gene3D" id="3.40.50.2300">
    <property type="match status" value="1"/>
</dbReference>
<dbReference type="PROSITE" id="PS50110">
    <property type="entry name" value="RESPONSE_REGULATORY"/>
    <property type="match status" value="1"/>
</dbReference>
<dbReference type="EMBL" id="RKLQ01000002">
    <property type="protein sequence ID" value="MBX0304186.1"/>
    <property type="molecule type" value="Genomic_DNA"/>
</dbReference>
<evidence type="ECO:0000313" key="6">
    <source>
        <dbReference type="EMBL" id="MBX0304186.1"/>
    </source>
</evidence>
<evidence type="ECO:0000256" key="2">
    <source>
        <dbReference type="PROSITE-ProRule" id="PRU00169"/>
    </source>
</evidence>
<dbReference type="InterPro" id="IPR000700">
    <property type="entry name" value="PAS-assoc_C"/>
</dbReference>
<dbReference type="CDD" id="cd00156">
    <property type="entry name" value="REC"/>
    <property type="match status" value="1"/>
</dbReference>
<organism evidence="6 7">
    <name type="scientific">Haloarcula salinisoli</name>
    <dbReference type="NCBI Taxonomy" id="2487746"/>
    <lineage>
        <taxon>Archaea</taxon>
        <taxon>Methanobacteriati</taxon>
        <taxon>Methanobacteriota</taxon>
        <taxon>Stenosarchaea group</taxon>
        <taxon>Halobacteria</taxon>
        <taxon>Halobacteriales</taxon>
        <taxon>Haloarculaceae</taxon>
        <taxon>Haloarcula</taxon>
    </lineage>
</organism>
<dbReference type="SUPFAM" id="SSF55785">
    <property type="entry name" value="PYP-like sensor domain (PAS domain)"/>
    <property type="match status" value="1"/>
</dbReference>
<dbReference type="CDD" id="cd00130">
    <property type="entry name" value="PAS"/>
    <property type="match status" value="1"/>
</dbReference>
<dbReference type="Pfam" id="PF08447">
    <property type="entry name" value="PAS_3"/>
    <property type="match status" value="1"/>
</dbReference>
<evidence type="ECO:0000313" key="7">
    <source>
        <dbReference type="Proteomes" id="UP000783863"/>
    </source>
</evidence>
<dbReference type="SMART" id="SM00086">
    <property type="entry name" value="PAC"/>
    <property type="match status" value="1"/>
</dbReference>
<dbReference type="AlphaFoldDB" id="A0A8J7YIZ0"/>